<dbReference type="RefSeq" id="WP_024775325.1">
    <property type="nucleotide sequence ID" value="NZ_CP054051.1"/>
</dbReference>
<evidence type="ECO:0000256" key="5">
    <source>
        <dbReference type="ARBA" id="ARBA00023163"/>
    </source>
</evidence>
<sequence>MENNIDLLKSLTLLLVEDDDELRNSIKETLSIFFKNVFVAQNGSEALSIYSEESVNLIITDYVMPTMNGYELCKEIREKNRKIPLVIMSNYADQEKLLKSISLELTDYIIKPIEYKQLLSTLVKMIEKLKRENLLSFNLDKNKKYNFFTKEIYDEKENLYIKLTKSEIIILELLINNLDNIVSINTIEYSLSPLDHKSEQAIKNIIHRLRLKLPKKILSNIKGIGYKLKRSH</sequence>
<accession>A0A7L5JLP4</accession>
<dbReference type="EMBL" id="CP054051">
    <property type="protein sequence ID" value="QKJ26066.1"/>
    <property type="molecule type" value="Genomic_DNA"/>
</dbReference>
<dbReference type="Pfam" id="PF00072">
    <property type="entry name" value="Response_reg"/>
    <property type="match status" value="1"/>
</dbReference>
<evidence type="ECO:0000256" key="3">
    <source>
        <dbReference type="ARBA" id="ARBA00023015"/>
    </source>
</evidence>
<dbReference type="InterPro" id="IPR016032">
    <property type="entry name" value="Sig_transdc_resp-reg_C-effctor"/>
</dbReference>
<evidence type="ECO:0000256" key="4">
    <source>
        <dbReference type="ARBA" id="ARBA00023125"/>
    </source>
</evidence>
<proteinExistence type="predicted"/>
<keyword evidence="5" id="KW-0804">Transcription</keyword>
<gene>
    <name evidence="8" type="ORF">ACBT_0073</name>
</gene>
<keyword evidence="2" id="KW-0902">Two-component regulatory system</keyword>
<keyword evidence="1 6" id="KW-0597">Phosphoprotein</keyword>
<dbReference type="Gene3D" id="1.10.10.10">
    <property type="entry name" value="Winged helix-like DNA-binding domain superfamily/Winged helix DNA-binding domain"/>
    <property type="match status" value="1"/>
</dbReference>
<dbReference type="AlphaFoldDB" id="A0A7L5JLP4"/>
<keyword evidence="3" id="KW-0805">Transcription regulation</keyword>
<dbReference type="PANTHER" id="PTHR48111">
    <property type="entry name" value="REGULATOR OF RPOS"/>
    <property type="match status" value="1"/>
</dbReference>
<protein>
    <submittedName>
        <fullName evidence="8">Signal transduction response regulator, OmpR family</fullName>
    </submittedName>
</protein>
<keyword evidence="4" id="KW-0238">DNA-binding</keyword>
<dbReference type="InterPro" id="IPR001789">
    <property type="entry name" value="Sig_transdc_resp-reg_receiver"/>
</dbReference>
<dbReference type="Proteomes" id="UP000509513">
    <property type="component" value="Chromosome"/>
</dbReference>
<dbReference type="InterPro" id="IPR036388">
    <property type="entry name" value="WH-like_DNA-bd_sf"/>
</dbReference>
<dbReference type="SMART" id="SM00448">
    <property type="entry name" value="REC"/>
    <property type="match status" value="1"/>
</dbReference>
<evidence type="ECO:0000256" key="1">
    <source>
        <dbReference type="ARBA" id="ARBA00022553"/>
    </source>
</evidence>
<dbReference type="PROSITE" id="PS50110">
    <property type="entry name" value="RESPONSE_REGULATORY"/>
    <property type="match status" value="1"/>
</dbReference>
<dbReference type="GO" id="GO:0000156">
    <property type="term" value="F:phosphorelay response regulator activity"/>
    <property type="evidence" value="ECO:0007669"/>
    <property type="project" value="TreeGrafter"/>
</dbReference>
<dbReference type="GO" id="GO:0005829">
    <property type="term" value="C:cytosol"/>
    <property type="evidence" value="ECO:0007669"/>
    <property type="project" value="TreeGrafter"/>
</dbReference>
<feature type="modified residue" description="4-aspartylphosphate" evidence="6">
    <location>
        <position position="61"/>
    </location>
</feature>
<evidence type="ECO:0000313" key="8">
    <source>
        <dbReference type="EMBL" id="QKJ26066.1"/>
    </source>
</evidence>
<dbReference type="InterPro" id="IPR039420">
    <property type="entry name" value="WalR-like"/>
</dbReference>
<reference evidence="8 9" key="1">
    <citation type="submission" date="2020-05" db="EMBL/GenBank/DDBJ databases">
        <title>Complete genome sequencing of Campylobacter and Arcobacter type strains.</title>
        <authorList>
            <person name="Miller W.G."/>
            <person name="Yee E."/>
        </authorList>
    </citation>
    <scope>NUCLEOTIDE SEQUENCE [LARGE SCALE GENOMIC DNA]</scope>
    <source>
        <strain evidence="8 9">LMG 21996</strain>
    </source>
</reference>
<evidence type="ECO:0000256" key="6">
    <source>
        <dbReference type="PROSITE-ProRule" id="PRU00169"/>
    </source>
</evidence>
<evidence type="ECO:0000256" key="2">
    <source>
        <dbReference type="ARBA" id="ARBA00023012"/>
    </source>
</evidence>
<dbReference type="SUPFAM" id="SSF52172">
    <property type="entry name" value="CheY-like"/>
    <property type="match status" value="1"/>
</dbReference>
<dbReference type="InterPro" id="IPR011006">
    <property type="entry name" value="CheY-like_superfamily"/>
</dbReference>
<organism evidence="8 9">
    <name type="scientific">Aliarcobacter cibarius</name>
    <dbReference type="NCBI Taxonomy" id="255507"/>
    <lineage>
        <taxon>Bacteria</taxon>
        <taxon>Pseudomonadati</taxon>
        <taxon>Campylobacterota</taxon>
        <taxon>Epsilonproteobacteria</taxon>
        <taxon>Campylobacterales</taxon>
        <taxon>Arcobacteraceae</taxon>
        <taxon>Aliarcobacter</taxon>
    </lineage>
</organism>
<evidence type="ECO:0000313" key="9">
    <source>
        <dbReference type="Proteomes" id="UP000509513"/>
    </source>
</evidence>
<dbReference type="SMART" id="SM00862">
    <property type="entry name" value="Trans_reg_C"/>
    <property type="match status" value="1"/>
</dbReference>
<name>A0A7L5JLP4_9BACT</name>
<dbReference type="CDD" id="cd00156">
    <property type="entry name" value="REC"/>
    <property type="match status" value="1"/>
</dbReference>
<dbReference type="KEGG" id="acib:ACBT_0073"/>
<dbReference type="PANTHER" id="PTHR48111:SF1">
    <property type="entry name" value="TWO-COMPONENT RESPONSE REGULATOR ORR33"/>
    <property type="match status" value="1"/>
</dbReference>
<dbReference type="InterPro" id="IPR001867">
    <property type="entry name" value="OmpR/PhoB-type_DNA-bd"/>
</dbReference>
<dbReference type="GO" id="GO:0006355">
    <property type="term" value="P:regulation of DNA-templated transcription"/>
    <property type="evidence" value="ECO:0007669"/>
    <property type="project" value="InterPro"/>
</dbReference>
<dbReference type="GO" id="GO:0000976">
    <property type="term" value="F:transcription cis-regulatory region binding"/>
    <property type="evidence" value="ECO:0007669"/>
    <property type="project" value="TreeGrafter"/>
</dbReference>
<dbReference type="GO" id="GO:0032993">
    <property type="term" value="C:protein-DNA complex"/>
    <property type="evidence" value="ECO:0007669"/>
    <property type="project" value="TreeGrafter"/>
</dbReference>
<dbReference type="OrthoDB" id="5338800at2"/>
<feature type="domain" description="Response regulatory" evidence="7">
    <location>
        <begin position="12"/>
        <end position="126"/>
    </location>
</feature>
<dbReference type="SUPFAM" id="SSF46894">
    <property type="entry name" value="C-terminal effector domain of the bipartite response regulators"/>
    <property type="match status" value="1"/>
</dbReference>
<dbReference type="Gene3D" id="3.40.50.2300">
    <property type="match status" value="1"/>
</dbReference>
<evidence type="ECO:0000259" key="7">
    <source>
        <dbReference type="PROSITE" id="PS50110"/>
    </source>
</evidence>
<dbReference type="Pfam" id="PF00486">
    <property type="entry name" value="Trans_reg_C"/>
    <property type="match status" value="1"/>
</dbReference>